<reference evidence="6 7" key="1">
    <citation type="submission" date="2017-09" db="EMBL/GenBank/DDBJ databases">
        <authorList>
            <person name="Ehlers B."/>
            <person name="Leendertz F.H."/>
        </authorList>
    </citation>
    <scope>NUCLEOTIDE SEQUENCE [LARGE SCALE GENOMIC DNA]</scope>
    <source>
        <strain evidence="6 7">DSM 16848</strain>
    </source>
</reference>
<dbReference type="GO" id="GO:0006310">
    <property type="term" value="P:DNA recombination"/>
    <property type="evidence" value="ECO:0007669"/>
    <property type="project" value="UniProtKB-KW"/>
</dbReference>
<comment type="similarity">
    <text evidence="1">Belongs to the 'phage' integrase family.</text>
</comment>
<keyword evidence="2" id="KW-0229">DNA integration</keyword>
<dbReference type="GO" id="GO:0003677">
    <property type="term" value="F:DNA binding"/>
    <property type="evidence" value="ECO:0007669"/>
    <property type="project" value="UniProtKB-KW"/>
</dbReference>
<dbReference type="InterPro" id="IPR038488">
    <property type="entry name" value="Integrase_DNA-bd_sf"/>
</dbReference>
<dbReference type="SUPFAM" id="SSF56349">
    <property type="entry name" value="DNA breaking-rejoining enzymes"/>
    <property type="match status" value="1"/>
</dbReference>
<dbReference type="InterPro" id="IPR025166">
    <property type="entry name" value="Integrase_DNA_bind_dom"/>
</dbReference>
<keyword evidence="3" id="KW-0238">DNA-binding</keyword>
<dbReference type="InterPro" id="IPR053876">
    <property type="entry name" value="Phage_int_M"/>
</dbReference>
<dbReference type="OrthoDB" id="9775880at2"/>
<evidence type="ECO:0000259" key="5">
    <source>
        <dbReference type="PROSITE" id="PS51898"/>
    </source>
</evidence>
<dbReference type="InterPro" id="IPR010998">
    <property type="entry name" value="Integrase_recombinase_N"/>
</dbReference>
<gene>
    <name evidence="6" type="ORF">SAMN02746062_01444</name>
</gene>
<name>A0A286EDC5_9NEIS</name>
<dbReference type="Gene3D" id="1.10.150.130">
    <property type="match status" value="1"/>
</dbReference>
<keyword evidence="7" id="KW-1185">Reference proteome</keyword>
<dbReference type="Gene3D" id="1.10.443.10">
    <property type="entry name" value="Intergrase catalytic core"/>
    <property type="match status" value="1"/>
</dbReference>
<dbReference type="Pfam" id="PF22022">
    <property type="entry name" value="Phage_int_M"/>
    <property type="match status" value="1"/>
</dbReference>
<evidence type="ECO:0000256" key="3">
    <source>
        <dbReference type="ARBA" id="ARBA00023125"/>
    </source>
</evidence>
<dbReference type="Proteomes" id="UP000219669">
    <property type="component" value="Unassembled WGS sequence"/>
</dbReference>
<evidence type="ECO:0000256" key="1">
    <source>
        <dbReference type="ARBA" id="ARBA00008857"/>
    </source>
</evidence>
<evidence type="ECO:0000313" key="6">
    <source>
        <dbReference type="EMBL" id="SOD68903.1"/>
    </source>
</evidence>
<evidence type="ECO:0000313" key="7">
    <source>
        <dbReference type="Proteomes" id="UP000219669"/>
    </source>
</evidence>
<dbReference type="Pfam" id="PF13356">
    <property type="entry name" value="Arm-DNA-bind_3"/>
    <property type="match status" value="1"/>
</dbReference>
<dbReference type="PANTHER" id="PTHR30629">
    <property type="entry name" value="PROPHAGE INTEGRASE"/>
    <property type="match status" value="1"/>
</dbReference>
<dbReference type="EMBL" id="OCNF01000011">
    <property type="protein sequence ID" value="SOD68903.1"/>
    <property type="molecule type" value="Genomic_DNA"/>
</dbReference>
<sequence>MKLTDNEVKNALVPSKGTKQLNDGGGLYLEIRASGKKYWKRKYTSPTTKKQTILHIGTYPDMGLKAARLANQKAQLLISDGIDPSEQKQAEKKGFNEKIQNTFEHIARTWHSDRAKQGDKWTPAHAHRVLRSLEIHIFPDLGKHPIADIMPLDVLTLLKRIEHAGKRDTAHKVYDVVNQVFSYAVRLRLCVFNPVAELRTELAQVKQKAFPHITDPKEIGELLRQIDGYNGMPTVRTALQIAPYVFVRPNELCGMKWGELDFQAALWHKDETEMKNGIAHVIPLSRQVIALIESMRPFTGHYEYVFHNRSTGKPITTESLSKAMQRLGYKDIATPHGFRHTASTRLNEMDYRGDWVEYQLAHKEKNSSRASYNYAQYLEQRATMLQEWADYLDQLKQAA</sequence>
<dbReference type="InterPro" id="IPR002104">
    <property type="entry name" value="Integrase_catalytic"/>
</dbReference>
<organism evidence="6 7">
    <name type="scientific">Alysiella filiformis DSM 16848</name>
    <dbReference type="NCBI Taxonomy" id="1120981"/>
    <lineage>
        <taxon>Bacteria</taxon>
        <taxon>Pseudomonadati</taxon>
        <taxon>Pseudomonadota</taxon>
        <taxon>Betaproteobacteria</taxon>
        <taxon>Neisseriales</taxon>
        <taxon>Neisseriaceae</taxon>
        <taxon>Alysiella</taxon>
    </lineage>
</organism>
<feature type="domain" description="Tyr recombinase" evidence="5">
    <location>
        <begin position="209"/>
        <end position="385"/>
    </location>
</feature>
<dbReference type="RefSeq" id="WP_097114473.1">
    <property type="nucleotide sequence ID" value="NZ_CP083931.1"/>
</dbReference>
<dbReference type="InterPro" id="IPR013762">
    <property type="entry name" value="Integrase-like_cat_sf"/>
</dbReference>
<dbReference type="CDD" id="cd00801">
    <property type="entry name" value="INT_P4_C"/>
    <property type="match status" value="1"/>
</dbReference>
<dbReference type="Gene3D" id="3.30.160.390">
    <property type="entry name" value="Integrase, DNA-binding domain"/>
    <property type="match status" value="1"/>
</dbReference>
<evidence type="ECO:0000256" key="2">
    <source>
        <dbReference type="ARBA" id="ARBA00022908"/>
    </source>
</evidence>
<protein>
    <submittedName>
        <fullName evidence="6">Integrase</fullName>
    </submittedName>
</protein>
<dbReference type="GO" id="GO:0015074">
    <property type="term" value="P:DNA integration"/>
    <property type="evidence" value="ECO:0007669"/>
    <property type="project" value="UniProtKB-KW"/>
</dbReference>
<dbReference type="InterPro" id="IPR050808">
    <property type="entry name" value="Phage_Integrase"/>
</dbReference>
<dbReference type="PANTHER" id="PTHR30629:SF2">
    <property type="entry name" value="PROPHAGE INTEGRASE INTS-RELATED"/>
    <property type="match status" value="1"/>
</dbReference>
<dbReference type="AlphaFoldDB" id="A0A286EDC5"/>
<dbReference type="Pfam" id="PF00589">
    <property type="entry name" value="Phage_integrase"/>
    <property type="match status" value="1"/>
</dbReference>
<keyword evidence="4" id="KW-0233">DNA recombination</keyword>
<dbReference type="InterPro" id="IPR011010">
    <property type="entry name" value="DNA_brk_join_enz"/>
</dbReference>
<proteinExistence type="inferred from homology"/>
<dbReference type="PROSITE" id="PS51898">
    <property type="entry name" value="TYR_RECOMBINASE"/>
    <property type="match status" value="1"/>
</dbReference>
<evidence type="ECO:0000256" key="4">
    <source>
        <dbReference type="ARBA" id="ARBA00023172"/>
    </source>
</evidence>
<accession>A0A286EDC5</accession>